<dbReference type="Proteomes" id="UP001187192">
    <property type="component" value="Unassembled WGS sequence"/>
</dbReference>
<comment type="caution">
    <text evidence="2">The sequence shown here is derived from an EMBL/GenBank/DDBJ whole genome shotgun (WGS) entry which is preliminary data.</text>
</comment>
<name>A0AA88A0S9_FICCA</name>
<protein>
    <submittedName>
        <fullName evidence="2">Uncharacterized protein</fullName>
    </submittedName>
</protein>
<reference evidence="2" key="1">
    <citation type="submission" date="2023-07" db="EMBL/GenBank/DDBJ databases">
        <title>draft genome sequence of fig (Ficus carica).</title>
        <authorList>
            <person name="Takahashi T."/>
            <person name="Nishimura K."/>
        </authorList>
    </citation>
    <scope>NUCLEOTIDE SEQUENCE</scope>
</reference>
<keyword evidence="3" id="KW-1185">Reference proteome</keyword>
<accession>A0AA88A0S9</accession>
<evidence type="ECO:0000313" key="2">
    <source>
        <dbReference type="EMBL" id="GMN37138.1"/>
    </source>
</evidence>
<evidence type="ECO:0000313" key="3">
    <source>
        <dbReference type="Proteomes" id="UP001187192"/>
    </source>
</evidence>
<proteinExistence type="predicted"/>
<sequence length="87" mass="9787">MKRTASLEETGLLKPNCCRTSPVHDDHAPPPTISFMSCSFAQRPSSWYEFVSVNTLTILFSPSFLGLGNQRQAKGRHRNPAPRKRND</sequence>
<keyword evidence="1" id="KW-0812">Transmembrane</keyword>
<evidence type="ECO:0000256" key="1">
    <source>
        <dbReference type="SAM" id="Phobius"/>
    </source>
</evidence>
<dbReference type="AlphaFoldDB" id="A0AA88A0S9"/>
<feature type="transmembrane region" description="Helical" evidence="1">
    <location>
        <begin position="47"/>
        <end position="68"/>
    </location>
</feature>
<keyword evidence="1" id="KW-1133">Transmembrane helix</keyword>
<organism evidence="2 3">
    <name type="scientific">Ficus carica</name>
    <name type="common">Common fig</name>
    <dbReference type="NCBI Taxonomy" id="3494"/>
    <lineage>
        <taxon>Eukaryota</taxon>
        <taxon>Viridiplantae</taxon>
        <taxon>Streptophyta</taxon>
        <taxon>Embryophyta</taxon>
        <taxon>Tracheophyta</taxon>
        <taxon>Spermatophyta</taxon>
        <taxon>Magnoliopsida</taxon>
        <taxon>eudicotyledons</taxon>
        <taxon>Gunneridae</taxon>
        <taxon>Pentapetalae</taxon>
        <taxon>rosids</taxon>
        <taxon>fabids</taxon>
        <taxon>Rosales</taxon>
        <taxon>Moraceae</taxon>
        <taxon>Ficeae</taxon>
        <taxon>Ficus</taxon>
    </lineage>
</organism>
<gene>
    <name evidence="2" type="ORF">TIFTF001_006568</name>
</gene>
<dbReference type="EMBL" id="BTGU01000006">
    <property type="protein sequence ID" value="GMN37138.1"/>
    <property type="molecule type" value="Genomic_DNA"/>
</dbReference>
<keyword evidence="1" id="KW-0472">Membrane</keyword>